<dbReference type="STRING" id="1121022.GCA_000376105_01614"/>
<dbReference type="Pfam" id="PF13499">
    <property type="entry name" value="EF-hand_7"/>
    <property type="match status" value="1"/>
</dbReference>
<feature type="signal peptide" evidence="3">
    <location>
        <begin position="1"/>
        <end position="23"/>
    </location>
</feature>
<dbReference type="InterPro" id="IPR011992">
    <property type="entry name" value="EF-hand-dom_pair"/>
</dbReference>
<sequence>MSRKLTIVSLLVLGAALAGGALAQTSAPATPQGHGQRFDAMDTNHDGAIDKTEAKGRLAKAFDEIDSNKDGKLTKDEIKAGWQARRAAKQADRLARLDTDKDGKLSWAEAEAAAKARFDKADINKDGVLDAAEMAKGHKGWRHHRKDTAPLQGR</sequence>
<comment type="caution">
    <text evidence="5">The sequence shown here is derived from an EMBL/GenBank/DDBJ whole genome shotgun (WGS) entry which is preliminary data.</text>
</comment>
<dbReference type="InterPro" id="IPR018247">
    <property type="entry name" value="EF_Hand_1_Ca_BS"/>
</dbReference>
<dbReference type="RefSeq" id="WP_018081281.1">
    <property type="nucleotide sequence ID" value="NZ_AQWM01000004.1"/>
</dbReference>
<accession>V4PQT4</accession>
<evidence type="ECO:0000256" key="3">
    <source>
        <dbReference type="SAM" id="SignalP"/>
    </source>
</evidence>
<dbReference type="PANTHER" id="PTHR10827:SF98">
    <property type="entry name" value="45 KDA CALCIUM-BINDING PROTEIN"/>
    <property type="match status" value="1"/>
</dbReference>
<dbReference type="SUPFAM" id="SSF47473">
    <property type="entry name" value="EF-hand"/>
    <property type="match status" value="1"/>
</dbReference>
<keyword evidence="1" id="KW-0479">Metal-binding</keyword>
<gene>
    <name evidence="5" type="ORF">ABENE_16700</name>
</gene>
<dbReference type="OrthoDB" id="7172623at2"/>
<evidence type="ECO:0000313" key="5">
    <source>
        <dbReference type="EMBL" id="ESQ87880.1"/>
    </source>
</evidence>
<evidence type="ECO:0000256" key="2">
    <source>
        <dbReference type="ARBA" id="ARBA00022737"/>
    </source>
</evidence>
<feature type="chain" id="PRO_5004727355" description="EF-hand domain-containing protein" evidence="3">
    <location>
        <begin position="24"/>
        <end position="154"/>
    </location>
</feature>
<keyword evidence="2" id="KW-0677">Repeat</keyword>
<dbReference type="PROSITE" id="PS50222">
    <property type="entry name" value="EF_HAND_2"/>
    <property type="match status" value="2"/>
</dbReference>
<evidence type="ECO:0000313" key="6">
    <source>
        <dbReference type="Proteomes" id="UP000017837"/>
    </source>
</evidence>
<feature type="domain" description="EF-hand" evidence="4">
    <location>
        <begin position="109"/>
        <end position="144"/>
    </location>
</feature>
<name>V4PQT4_9CAUL</name>
<dbReference type="SMART" id="SM00054">
    <property type="entry name" value="EFh"/>
    <property type="match status" value="2"/>
</dbReference>
<dbReference type="InterPro" id="IPR002048">
    <property type="entry name" value="EF_hand_dom"/>
</dbReference>
<evidence type="ECO:0000259" key="4">
    <source>
        <dbReference type="PROSITE" id="PS50222"/>
    </source>
</evidence>
<feature type="domain" description="EF-hand" evidence="4">
    <location>
        <begin position="53"/>
        <end position="88"/>
    </location>
</feature>
<dbReference type="AlphaFoldDB" id="V4PQT4"/>
<keyword evidence="6" id="KW-1185">Reference proteome</keyword>
<dbReference type="GO" id="GO:0005509">
    <property type="term" value="F:calcium ion binding"/>
    <property type="evidence" value="ECO:0007669"/>
    <property type="project" value="InterPro"/>
</dbReference>
<organism evidence="5 6">
    <name type="scientific">Asticcacaulis benevestitus DSM 16100 = ATCC BAA-896</name>
    <dbReference type="NCBI Taxonomy" id="1121022"/>
    <lineage>
        <taxon>Bacteria</taxon>
        <taxon>Pseudomonadati</taxon>
        <taxon>Pseudomonadota</taxon>
        <taxon>Alphaproteobacteria</taxon>
        <taxon>Caulobacterales</taxon>
        <taxon>Caulobacteraceae</taxon>
        <taxon>Asticcacaulis</taxon>
    </lineage>
</organism>
<dbReference type="PROSITE" id="PS00018">
    <property type="entry name" value="EF_HAND_1"/>
    <property type="match status" value="2"/>
</dbReference>
<evidence type="ECO:0000256" key="1">
    <source>
        <dbReference type="ARBA" id="ARBA00022723"/>
    </source>
</evidence>
<proteinExistence type="predicted"/>
<dbReference type="PANTHER" id="PTHR10827">
    <property type="entry name" value="RETICULOCALBIN"/>
    <property type="match status" value="1"/>
</dbReference>
<dbReference type="eggNOG" id="COG5126">
    <property type="taxonomic scope" value="Bacteria"/>
</dbReference>
<dbReference type="Proteomes" id="UP000017837">
    <property type="component" value="Unassembled WGS sequence"/>
</dbReference>
<dbReference type="EMBL" id="AWGB01000040">
    <property type="protein sequence ID" value="ESQ87880.1"/>
    <property type="molecule type" value="Genomic_DNA"/>
</dbReference>
<reference evidence="5 6" key="1">
    <citation type="journal article" date="2014" name="Nature">
        <title>Sequential evolution of bacterial morphology by co-option of a developmental regulator.</title>
        <authorList>
            <person name="Jiang C."/>
            <person name="Brown P.J."/>
            <person name="Ducret A."/>
            <person name="Brun Y.V."/>
        </authorList>
    </citation>
    <scope>NUCLEOTIDE SEQUENCE [LARGE SCALE GENOMIC DNA]</scope>
    <source>
        <strain evidence="5 6">DSM 16100</strain>
    </source>
</reference>
<keyword evidence="3" id="KW-0732">Signal</keyword>
<dbReference type="Pfam" id="PF13202">
    <property type="entry name" value="EF-hand_5"/>
    <property type="match status" value="2"/>
</dbReference>
<protein>
    <recommendedName>
        <fullName evidence="4">EF-hand domain-containing protein</fullName>
    </recommendedName>
</protein>
<dbReference type="Gene3D" id="1.10.238.10">
    <property type="entry name" value="EF-hand"/>
    <property type="match status" value="2"/>
</dbReference>
<dbReference type="PATRIC" id="fig|1121022.4.peg.3395"/>